<dbReference type="AlphaFoldDB" id="A0A3Q9KU51"/>
<dbReference type="EMBL" id="CP034687">
    <property type="protein sequence ID" value="AZS84480.1"/>
    <property type="molecule type" value="Genomic_DNA"/>
</dbReference>
<dbReference type="InterPro" id="IPR046300">
    <property type="entry name" value="DUF6415"/>
</dbReference>
<evidence type="ECO:0000313" key="3">
    <source>
        <dbReference type="Proteomes" id="UP000271291"/>
    </source>
</evidence>
<dbReference type="Pfam" id="PF19979">
    <property type="entry name" value="DUF6415"/>
    <property type="match status" value="1"/>
</dbReference>
<protein>
    <submittedName>
        <fullName evidence="1">Uncharacterized protein</fullName>
    </submittedName>
</protein>
<dbReference type="Proteomes" id="UP000501753">
    <property type="component" value="Chromosome"/>
</dbReference>
<reference evidence="1 3" key="2">
    <citation type="submission" date="2018-12" db="EMBL/GenBank/DDBJ databases">
        <title>Streptomyces griseoviridis F1-27 complete genome.</title>
        <authorList>
            <person name="Mariita R.M."/>
            <person name="Sello J.K."/>
        </authorList>
    </citation>
    <scope>NUCLEOTIDE SEQUENCE [LARGE SCALE GENOMIC DNA]</scope>
    <source>
        <strain evidence="1 3">F1-27</strain>
    </source>
</reference>
<organism evidence="1 3">
    <name type="scientific">Streptomyces griseoviridis</name>
    <dbReference type="NCBI Taxonomy" id="45398"/>
    <lineage>
        <taxon>Bacteria</taxon>
        <taxon>Bacillati</taxon>
        <taxon>Actinomycetota</taxon>
        <taxon>Actinomycetes</taxon>
        <taxon>Kitasatosporales</taxon>
        <taxon>Streptomycetaceae</taxon>
        <taxon>Streptomyces</taxon>
    </lineage>
</organism>
<keyword evidence="4" id="KW-1185">Reference proteome</keyword>
<accession>A0A3Q9KU51</accession>
<evidence type="ECO:0000313" key="4">
    <source>
        <dbReference type="Proteomes" id="UP000501753"/>
    </source>
</evidence>
<evidence type="ECO:0000313" key="2">
    <source>
        <dbReference type="EMBL" id="QCN90838.1"/>
    </source>
</evidence>
<name>A0A3Q9KU51_STRGD</name>
<dbReference type="KEGG" id="sgd:ELQ87_09410"/>
<proteinExistence type="predicted"/>
<gene>
    <name evidence="2" type="ORF">DDJ31_29915</name>
    <name evidence="1" type="ORF">ELQ87_09410</name>
</gene>
<dbReference type="Proteomes" id="UP000271291">
    <property type="component" value="Chromosome"/>
</dbReference>
<evidence type="ECO:0000313" key="1">
    <source>
        <dbReference type="EMBL" id="AZS84480.1"/>
    </source>
</evidence>
<sequence length="221" mass="24114">MTRLVFAETASVSEDPDERHVQLLLMRGHLMRLLGAVVPVDANEPPLEDARLVIRVRALLDEEIPGDTVRAASLRRRMSEVGRELLAVLPPAGASDDAVDGWGRTVCAGFDSARIREAIRAAKSWEQAGVYPHPRTLAAVTRALSGYVTTLVPYVSIHLESLAAGSRGWSACGEAIERSQEARDVAPGEGLKAARKHAYRLAVHTETLLRYAEQDCERDGE</sequence>
<reference evidence="2 4" key="1">
    <citation type="submission" date="2018-04" db="EMBL/GenBank/DDBJ databases">
        <title>Complete genome sequences of Streptomyces griseoviridis K61 and characterization of antagonistic properties of biological control agents.</title>
        <authorList>
            <person name="Mariita R.M."/>
            <person name="Sello J.K."/>
        </authorList>
    </citation>
    <scope>NUCLEOTIDE SEQUENCE [LARGE SCALE GENOMIC DNA]</scope>
    <source>
        <strain evidence="2 4">K61</strain>
    </source>
</reference>
<dbReference type="OrthoDB" id="4257476at2"/>
<dbReference type="EMBL" id="CP029078">
    <property type="protein sequence ID" value="QCN90838.1"/>
    <property type="molecule type" value="Genomic_DNA"/>
</dbReference>